<dbReference type="Proteomes" id="UP000838412">
    <property type="component" value="Chromosome 9"/>
</dbReference>
<evidence type="ECO:0000313" key="3">
    <source>
        <dbReference type="EMBL" id="CAH1273395.1"/>
    </source>
</evidence>
<keyword evidence="2" id="KW-0812">Transmembrane</keyword>
<organism evidence="3 4">
    <name type="scientific">Branchiostoma lanceolatum</name>
    <name type="common">Common lancelet</name>
    <name type="synonym">Amphioxus lanceolatum</name>
    <dbReference type="NCBI Taxonomy" id="7740"/>
    <lineage>
        <taxon>Eukaryota</taxon>
        <taxon>Metazoa</taxon>
        <taxon>Chordata</taxon>
        <taxon>Cephalochordata</taxon>
        <taxon>Leptocardii</taxon>
        <taxon>Amphioxiformes</taxon>
        <taxon>Branchiostomatidae</taxon>
        <taxon>Branchiostoma</taxon>
    </lineage>
</organism>
<accession>A0A8K0AD88</accession>
<feature type="compositionally biased region" description="Polar residues" evidence="1">
    <location>
        <begin position="140"/>
        <end position="165"/>
    </location>
</feature>
<evidence type="ECO:0000313" key="4">
    <source>
        <dbReference type="Proteomes" id="UP000838412"/>
    </source>
</evidence>
<name>A0A8K0AD88_BRALA</name>
<dbReference type="AlphaFoldDB" id="A0A8K0AD88"/>
<feature type="transmembrane region" description="Helical" evidence="2">
    <location>
        <begin position="51"/>
        <end position="70"/>
    </location>
</feature>
<proteinExistence type="predicted"/>
<dbReference type="OrthoDB" id="10049407at2759"/>
<sequence>MLPLSALPTDLNRSDESKRKRVRQCVLALTFVLLAVVVILVYRYSIIVSQVLVGVATPLFVGAVLFECCCHARAHHRSGPGEQCATEALNDFEQSSTTLLRYGDPQATLPPYARVEEEPPQYDAIYNGQTMPTATYPGTALQTPPSYPETSQPLESCNQEQTMQYPQDIGSDVTDHSAPPPPYEEAVSPVK</sequence>
<keyword evidence="4" id="KW-1185">Reference proteome</keyword>
<keyword evidence="2" id="KW-1133">Transmembrane helix</keyword>
<protein>
    <submittedName>
        <fullName evidence="3">Hypp5119 protein</fullName>
    </submittedName>
</protein>
<reference evidence="3" key="1">
    <citation type="submission" date="2022-01" db="EMBL/GenBank/DDBJ databases">
        <authorList>
            <person name="Braso-Vives M."/>
        </authorList>
    </citation>
    <scope>NUCLEOTIDE SEQUENCE</scope>
</reference>
<feature type="region of interest" description="Disordered" evidence="1">
    <location>
        <begin position="137"/>
        <end position="191"/>
    </location>
</feature>
<gene>
    <name evidence="3" type="primary">Hypp5119</name>
    <name evidence="3" type="ORF">BLAG_LOCUS24756</name>
</gene>
<feature type="transmembrane region" description="Helical" evidence="2">
    <location>
        <begin position="25"/>
        <end position="45"/>
    </location>
</feature>
<keyword evidence="2" id="KW-0472">Membrane</keyword>
<evidence type="ECO:0000256" key="1">
    <source>
        <dbReference type="SAM" id="MobiDB-lite"/>
    </source>
</evidence>
<evidence type="ECO:0000256" key="2">
    <source>
        <dbReference type="SAM" id="Phobius"/>
    </source>
</evidence>
<dbReference type="EMBL" id="OV696694">
    <property type="protein sequence ID" value="CAH1273395.1"/>
    <property type="molecule type" value="Genomic_DNA"/>
</dbReference>